<reference evidence="1 4" key="2">
    <citation type="submission" date="2019-04" db="EMBL/GenBank/DDBJ databases">
        <title>Draft genome sequences of Streptomyces avermitilis NBRC 14893.</title>
        <authorList>
            <person name="Komaki H."/>
            <person name="Tamura T."/>
            <person name="Hosoyama A."/>
        </authorList>
    </citation>
    <scope>NUCLEOTIDE SEQUENCE [LARGE SCALE GENOMIC DNA]</scope>
    <source>
        <strain evidence="1 4">NBRC 14893</strain>
    </source>
</reference>
<sequence>MTRDDTPLITHLAGRDEELRLALEDLGLDRYLAAKRLLRATGTDWGLRTSRSQVLAVVAANSRAIESWCSEEPEDVDARMMWARVLTQRLLNAHRRGLSGQDLVNGVHTVWAACRAAAERWPEDPVPYVCYLALAQTDIDQRFPHSPVHWATPADAMLPPGPWRLLNWVNQRDPGSREAYHRMLQVFQARARGALDFAQWVASVAPEGSALKVLPLYAYVESYRLLRQRSQSVGVIAYWATEDKAHYARQALYGWFAHADPRSLSLLDLNYLAHGLTATGVGQATAVFEEIGNHVTPAPWIHVTPNPQWWQDDFRSARRRALTATSGRR</sequence>
<evidence type="ECO:0000313" key="3">
    <source>
        <dbReference type="Proteomes" id="UP000299211"/>
    </source>
</evidence>
<reference evidence="2 3" key="1">
    <citation type="submission" date="2019-04" db="EMBL/GenBank/DDBJ databases">
        <title>Draft genome sequences of Streptomyces avermitilis ATCC 31267.</title>
        <authorList>
            <person name="Komaki H."/>
            <person name="Tamura T."/>
            <person name="Hosoyama A."/>
        </authorList>
    </citation>
    <scope>NUCLEOTIDE SEQUENCE [LARGE SCALE GENOMIC DNA]</scope>
    <source>
        <strain evidence="2 3">ATCC 31267</strain>
    </source>
</reference>
<dbReference type="AlphaFoldDB" id="A0A4D4MDI5"/>
<evidence type="ECO:0000313" key="4">
    <source>
        <dbReference type="Proteomes" id="UP000302139"/>
    </source>
</evidence>
<dbReference type="Proteomes" id="UP000299211">
    <property type="component" value="Unassembled WGS sequence"/>
</dbReference>
<protein>
    <submittedName>
        <fullName evidence="1">Uncharacterized protein</fullName>
    </submittedName>
</protein>
<dbReference type="EMBL" id="BJHX01000003">
    <property type="protein sequence ID" value="GDY70018.1"/>
    <property type="molecule type" value="Genomic_DNA"/>
</dbReference>
<dbReference type="GeneID" id="41537385"/>
<dbReference type="OMA" id="PVPWVCL"/>
<comment type="caution">
    <text evidence="1">The sequence shown here is derived from an EMBL/GenBank/DDBJ whole genome shotgun (WGS) entry which is preliminary data.</text>
</comment>
<evidence type="ECO:0000313" key="1">
    <source>
        <dbReference type="EMBL" id="GDY70018.1"/>
    </source>
</evidence>
<organism evidence="1 4">
    <name type="scientific">Streptomyces avermitilis</name>
    <dbReference type="NCBI Taxonomy" id="33903"/>
    <lineage>
        <taxon>Bacteria</taxon>
        <taxon>Bacillati</taxon>
        <taxon>Actinomycetota</taxon>
        <taxon>Actinomycetes</taxon>
        <taxon>Kitasatosporales</taxon>
        <taxon>Streptomycetaceae</taxon>
        <taxon>Streptomyces</taxon>
    </lineage>
</organism>
<dbReference type="RefSeq" id="WP_010981633.1">
    <property type="nucleotide sequence ID" value="NZ_BAABTN010000055.1"/>
</dbReference>
<gene>
    <name evidence="1" type="ORF">SAV14893_094110</name>
    <name evidence="2" type="ORF">SAV31267_097790</name>
</gene>
<name>A0A4D4MDI5_STRAX</name>
<accession>A0A4D4MDI5</accession>
<dbReference type="Proteomes" id="UP000302139">
    <property type="component" value="Unassembled WGS sequence"/>
</dbReference>
<proteinExistence type="predicted"/>
<dbReference type="EMBL" id="BJHY01000002">
    <property type="protein sequence ID" value="GDY80294.1"/>
    <property type="molecule type" value="Genomic_DNA"/>
</dbReference>
<evidence type="ECO:0000313" key="2">
    <source>
        <dbReference type="EMBL" id="GDY80294.1"/>
    </source>
</evidence>